<feature type="domain" description="Endoribonuclease YicC-like N-terminal" evidence="6">
    <location>
        <begin position="4"/>
        <end position="158"/>
    </location>
</feature>
<name>A0A3P7RYJ3_9FIRM</name>
<dbReference type="NCBIfam" id="TIGR00255">
    <property type="entry name" value="YicC/YloC family endoribonuclease"/>
    <property type="match status" value="1"/>
</dbReference>
<keyword evidence="3" id="KW-0255">Endonuclease</keyword>
<evidence type="ECO:0000256" key="3">
    <source>
        <dbReference type="ARBA" id="ARBA00022759"/>
    </source>
</evidence>
<evidence type="ECO:0000256" key="4">
    <source>
        <dbReference type="ARBA" id="ARBA00022801"/>
    </source>
</evidence>
<dbReference type="Proteomes" id="UP000279029">
    <property type="component" value="Chromosome"/>
</dbReference>
<dbReference type="PANTHER" id="PTHR30636">
    <property type="entry name" value="UPF0701 PROTEIN YICC"/>
    <property type="match status" value="1"/>
</dbReference>
<dbReference type="EMBL" id="LR130778">
    <property type="protein sequence ID" value="VDN45859.1"/>
    <property type="molecule type" value="Genomic_DNA"/>
</dbReference>
<keyword evidence="9" id="KW-1185">Reference proteome</keyword>
<sequence>MKMINSMTGFGRGEHVKDQRKMIVEMKSVNHRYCDVNVRLPRKLNFLENDIKTYTKKRLSRGKIDVYLTYEDNSTKQESIRFNEALTEEYLTYFQHISDRFNLENDIKVSHITRYPDVFVVEEQQDDETLLWGILKEALDLAILKMIETRQVEGELLKKDILIKMKAMMEALNHIEKESPSVVKDYQVKLEARIQELLSNAAVDEARLAVEVALFADRCCIDEEIVRLRSHIEHMEKTLESDQPIGRKLDFLSQEMNREANTILSKANSLLISGHALELKTDIEKIREQIQNIE</sequence>
<protein>
    <submittedName>
        <fullName evidence="8">YicC family protein</fullName>
    </submittedName>
</protein>
<reference evidence="8 9" key="1">
    <citation type="submission" date="2018-09" db="EMBL/GenBank/DDBJ databases">
        <authorList>
            <person name="Postec A."/>
        </authorList>
    </citation>
    <scope>NUCLEOTIDE SEQUENCE [LARGE SCALE GENOMIC DNA]</scope>
    <source>
        <strain evidence="8">70B-A</strain>
    </source>
</reference>
<evidence type="ECO:0000259" key="6">
    <source>
        <dbReference type="Pfam" id="PF03755"/>
    </source>
</evidence>
<evidence type="ECO:0000256" key="2">
    <source>
        <dbReference type="ARBA" id="ARBA00022722"/>
    </source>
</evidence>
<dbReference type="GO" id="GO:0016787">
    <property type="term" value="F:hydrolase activity"/>
    <property type="evidence" value="ECO:0007669"/>
    <property type="project" value="UniProtKB-KW"/>
</dbReference>
<evidence type="ECO:0000256" key="5">
    <source>
        <dbReference type="ARBA" id="ARBA00035648"/>
    </source>
</evidence>
<evidence type="ECO:0000313" key="9">
    <source>
        <dbReference type="Proteomes" id="UP000279029"/>
    </source>
</evidence>
<dbReference type="GO" id="GO:0004521">
    <property type="term" value="F:RNA endonuclease activity"/>
    <property type="evidence" value="ECO:0007669"/>
    <property type="project" value="InterPro"/>
</dbReference>
<dbReference type="KEGG" id="cbar:PATL70BA_0022"/>
<evidence type="ECO:0000256" key="1">
    <source>
        <dbReference type="ARBA" id="ARBA00001968"/>
    </source>
</evidence>
<evidence type="ECO:0000259" key="7">
    <source>
        <dbReference type="Pfam" id="PF08340"/>
    </source>
</evidence>
<organism evidence="8 9">
    <name type="scientific">Petrocella atlantisensis</name>
    <dbReference type="NCBI Taxonomy" id="2173034"/>
    <lineage>
        <taxon>Bacteria</taxon>
        <taxon>Bacillati</taxon>
        <taxon>Bacillota</taxon>
        <taxon>Clostridia</taxon>
        <taxon>Lachnospirales</taxon>
        <taxon>Vallitaleaceae</taxon>
        <taxon>Petrocella</taxon>
    </lineage>
</organism>
<gene>
    <name evidence="8" type="ORF">PATL70BA_0022</name>
</gene>
<accession>A0A3P7RYJ3</accession>
<dbReference type="InterPro" id="IPR005229">
    <property type="entry name" value="YicC/YloC-like"/>
</dbReference>
<dbReference type="Pfam" id="PF03755">
    <property type="entry name" value="YicC-like_N"/>
    <property type="match status" value="1"/>
</dbReference>
<feature type="domain" description="Endoribonuclease YicC-like C-terminal" evidence="7">
    <location>
        <begin position="175"/>
        <end position="294"/>
    </location>
</feature>
<dbReference type="InterPro" id="IPR013551">
    <property type="entry name" value="YicC-like_C"/>
</dbReference>
<dbReference type="PANTHER" id="PTHR30636:SF3">
    <property type="entry name" value="UPF0701 PROTEIN YICC"/>
    <property type="match status" value="1"/>
</dbReference>
<comment type="similarity">
    <text evidence="5">Belongs to the YicC/YloC family.</text>
</comment>
<dbReference type="Pfam" id="PF08340">
    <property type="entry name" value="YicC-like_C"/>
    <property type="match status" value="1"/>
</dbReference>
<evidence type="ECO:0000313" key="8">
    <source>
        <dbReference type="EMBL" id="VDN45859.1"/>
    </source>
</evidence>
<keyword evidence="4" id="KW-0378">Hydrolase</keyword>
<dbReference type="InterPro" id="IPR013527">
    <property type="entry name" value="YicC-like_N"/>
</dbReference>
<proteinExistence type="inferred from homology"/>
<dbReference type="AlphaFoldDB" id="A0A3P7RYJ3"/>
<keyword evidence="2" id="KW-0540">Nuclease</keyword>
<comment type="cofactor">
    <cofactor evidence="1">
        <name>a divalent metal cation</name>
        <dbReference type="ChEBI" id="CHEBI:60240"/>
    </cofactor>
</comment>